<dbReference type="Gene3D" id="1.10.510.10">
    <property type="entry name" value="Transferase(Phosphotransferase) domain 1"/>
    <property type="match status" value="1"/>
</dbReference>
<dbReference type="InterPro" id="IPR011009">
    <property type="entry name" value="Kinase-like_dom_sf"/>
</dbReference>
<dbReference type="PANTHER" id="PTHR38248:SF2">
    <property type="entry name" value="FUNK1 11"/>
    <property type="match status" value="1"/>
</dbReference>
<gene>
    <name evidence="2" type="ORF">K466DRAFT_498420</name>
</gene>
<sequence>MGRGEGKLYFRQAVAKDNEQVKLEDPLFPEASYGKPDFLVADVHQNFPESIMDNKLLTDDYRSKDLRWRQCPAFIEVKSSAEDSPNAACPANVKGTLIQGADYARMILASRPFQLFAYGMFICGTRFSVGLFDRCGITLSPNMTLTQAHDRRQFVRIIVRLLWEMSPVELGLDPTVTLLPGETFYQDDFPRFEVTMGDRAAPAGDPTGPDEDPMGLMETFQTVGPPLWLSYSLLGRGTSVWPALTSNNIPVILKTAWHTPGRKAEAEVYAQITALLDSASIPHPSGIAKPSSGGDVLLDGAPLSVRVLRDFPEELSPPGDERITNRILHRVVLETYGKPLWKWSNLKEFALALRDVVQAHKTLYELGVLHRDISAGNILIRVVARYLAPTRHRKAMIDVAQPEDDEIGGFLTDFELASFKSPDVATSAQAEKKPGETISGTPLFMATTLLRASLDERTTTRTVEHDLEALSWVIVYAVYKHALENAPKRTRDALREEFNSIFSAFSLQELLRRRKEVLAPSDDEEDPDSYYRGVQLLLLYAQSVHENLAGLLDVVWFLIYGAQPRHLKADLTKRSKFRDDLKADIQQQAAVKRNLPLTHAVLLKTIDKVLLE</sequence>
<protein>
    <recommendedName>
        <fullName evidence="1">Fungal-type protein kinase domain-containing protein</fullName>
    </recommendedName>
</protein>
<dbReference type="InParanoid" id="A0A5C3PC89"/>
<keyword evidence="3" id="KW-1185">Reference proteome</keyword>
<proteinExistence type="predicted"/>
<dbReference type="AlphaFoldDB" id="A0A5C3PC89"/>
<dbReference type="Proteomes" id="UP000308197">
    <property type="component" value="Unassembled WGS sequence"/>
</dbReference>
<dbReference type="EMBL" id="ML211391">
    <property type="protein sequence ID" value="TFK83463.1"/>
    <property type="molecule type" value="Genomic_DNA"/>
</dbReference>
<evidence type="ECO:0000313" key="2">
    <source>
        <dbReference type="EMBL" id="TFK83463.1"/>
    </source>
</evidence>
<evidence type="ECO:0000313" key="3">
    <source>
        <dbReference type="Proteomes" id="UP000308197"/>
    </source>
</evidence>
<dbReference type="PROSITE" id="PS00109">
    <property type="entry name" value="PROTEIN_KINASE_TYR"/>
    <property type="match status" value="1"/>
</dbReference>
<dbReference type="GO" id="GO:0004672">
    <property type="term" value="F:protein kinase activity"/>
    <property type="evidence" value="ECO:0007669"/>
    <property type="project" value="InterPro"/>
</dbReference>
<dbReference type="InterPro" id="IPR040976">
    <property type="entry name" value="Pkinase_fungal"/>
</dbReference>
<reference evidence="2 3" key="1">
    <citation type="journal article" date="2019" name="Nat. Ecol. Evol.">
        <title>Megaphylogeny resolves global patterns of mushroom evolution.</title>
        <authorList>
            <person name="Varga T."/>
            <person name="Krizsan K."/>
            <person name="Foldi C."/>
            <person name="Dima B."/>
            <person name="Sanchez-Garcia M."/>
            <person name="Sanchez-Ramirez S."/>
            <person name="Szollosi G.J."/>
            <person name="Szarkandi J.G."/>
            <person name="Papp V."/>
            <person name="Albert L."/>
            <person name="Andreopoulos W."/>
            <person name="Angelini C."/>
            <person name="Antonin V."/>
            <person name="Barry K.W."/>
            <person name="Bougher N.L."/>
            <person name="Buchanan P."/>
            <person name="Buyck B."/>
            <person name="Bense V."/>
            <person name="Catcheside P."/>
            <person name="Chovatia M."/>
            <person name="Cooper J."/>
            <person name="Damon W."/>
            <person name="Desjardin D."/>
            <person name="Finy P."/>
            <person name="Geml J."/>
            <person name="Haridas S."/>
            <person name="Hughes K."/>
            <person name="Justo A."/>
            <person name="Karasinski D."/>
            <person name="Kautmanova I."/>
            <person name="Kiss B."/>
            <person name="Kocsube S."/>
            <person name="Kotiranta H."/>
            <person name="LaButti K.M."/>
            <person name="Lechner B.E."/>
            <person name="Liimatainen K."/>
            <person name="Lipzen A."/>
            <person name="Lukacs Z."/>
            <person name="Mihaltcheva S."/>
            <person name="Morgado L.N."/>
            <person name="Niskanen T."/>
            <person name="Noordeloos M.E."/>
            <person name="Ohm R.A."/>
            <person name="Ortiz-Santana B."/>
            <person name="Ovrebo C."/>
            <person name="Racz N."/>
            <person name="Riley R."/>
            <person name="Savchenko A."/>
            <person name="Shiryaev A."/>
            <person name="Soop K."/>
            <person name="Spirin V."/>
            <person name="Szebenyi C."/>
            <person name="Tomsovsky M."/>
            <person name="Tulloss R.E."/>
            <person name="Uehling J."/>
            <person name="Grigoriev I.V."/>
            <person name="Vagvolgyi C."/>
            <person name="Papp T."/>
            <person name="Martin F.M."/>
            <person name="Miettinen O."/>
            <person name="Hibbett D.S."/>
            <person name="Nagy L.G."/>
        </authorList>
    </citation>
    <scope>NUCLEOTIDE SEQUENCE [LARGE SCALE GENOMIC DNA]</scope>
    <source>
        <strain evidence="2 3">HHB13444</strain>
    </source>
</reference>
<dbReference type="PANTHER" id="PTHR38248">
    <property type="entry name" value="FUNK1 6"/>
    <property type="match status" value="1"/>
</dbReference>
<evidence type="ECO:0000259" key="1">
    <source>
        <dbReference type="Pfam" id="PF17667"/>
    </source>
</evidence>
<accession>A0A5C3PC89</accession>
<organism evidence="2 3">
    <name type="scientific">Polyporus arcularius HHB13444</name>
    <dbReference type="NCBI Taxonomy" id="1314778"/>
    <lineage>
        <taxon>Eukaryota</taxon>
        <taxon>Fungi</taxon>
        <taxon>Dikarya</taxon>
        <taxon>Basidiomycota</taxon>
        <taxon>Agaricomycotina</taxon>
        <taxon>Agaricomycetes</taxon>
        <taxon>Polyporales</taxon>
        <taxon>Polyporaceae</taxon>
        <taxon>Polyporus</taxon>
    </lineage>
</organism>
<dbReference type="SUPFAM" id="SSF56112">
    <property type="entry name" value="Protein kinase-like (PK-like)"/>
    <property type="match status" value="1"/>
</dbReference>
<name>A0A5C3PC89_9APHY</name>
<dbReference type="STRING" id="1314778.A0A5C3PC89"/>
<dbReference type="InterPro" id="IPR008266">
    <property type="entry name" value="Tyr_kinase_AS"/>
</dbReference>
<dbReference type="Pfam" id="PF17667">
    <property type="entry name" value="Pkinase_fungal"/>
    <property type="match status" value="1"/>
</dbReference>
<feature type="domain" description="Fungal-type protein kinase" evidence="1">
    <location>
        <begin position="62"/>
        <end position="477"/>
    </location>
</feature>